<dbReference type="InterPro" id="IPR042070">
    <property type="entry name" value="PucR_C-HTH_sf"/>
</dbReference>
<dbReference type="Proteomes" id="UP000437824">
    <property type="component" value="Unassembled WGS sequence"/>
</dbReference>
<evidence type="ECO:0000313" key="3">
    <source>
        <dbReference type="Proteomes" id="UP000437824"/>
    </source>
</evidence>
<dbReference type="Gene3D" id="1.10.10.2840">
    <property type="entry name" value="PucR C-terminal helix-turn-helix domain"/>
    <property type="match status" value="1"/>
</dbReference>
<comment type="caution">
    <text evidence="2">The sequence shown here is derived from an EMBL/GenBank/DDBJ whole genome shotgun (WGS) entry which is preliminary data.</text>
</comment>
<protein>
    <recommendedName>
        <fullName evidence="1">PucR C-terminal helix-turn-helix domain-containing protein</fullName>
    </recommendedName>
</protein>
<dbReference type="InterPro" id="IPR025736">
    <property type="entry name" value="PucR_C-HTH_dom"/>
</dbReference>
<sequence>MKLNIHQIFEQISADIFVIKEQNQNSCTITRVRKFLPETTVIDSDTLYLIDSLYSFPPDFSFPAHMLFINQYPESVPSVFLSCSVLTTTDISIDSLLYTISDIIAEYQNWECQILQCILKNSSLKNILQICTKMLKNPIAIFDMQQNLLMTAGHVPDISTKGELWNYVLSHGRSPDESEISPSLNSLLNNGRKPFFFQSDNRFHKIKRLIAPLYRNESIFGTLALSDVSAEFTPGEYLNVVQIQTFIEQAIQHTTEFAFSSKHMPWYIEQLIRGKEINQEVLFFNLARNGFIKEKKYFVWTFQKDSADGPSIKNFIPNISYLLNLEMIYNYSDQIVAVDQNLEHYHNLTFYKKMTNFLNQCHMYFGQSMCFENITELHTAFMQSQIALSQRKKEPGISFLEILPEYLVKTLFTSNEADGLMFPSMKNFQNIKKEYRQDLLICLEQYISSGLNLSATASNLFIHRHTVIYRIKKIEDLLNITFSKLSQSELGLLWLSCQRLLFKSFD</sequence>
<dbReference type="PANTHER" id="PTHR33744">
    <property type="entry name" value="CARBOHYDRATE DIACID REGULATOR"/>
    <property type="match status" value="1"/>
</dbReference>
<dbReference type="RefSeq" id="WP_154780380.1">
    <property type="nucleotide sequence ID" value="NZ_WMBC01000007.1"/>
</dbReference>
<gene>
    <name evidence="2" type="ORF">GKZ57_09435</name>
</gene>
<dbReference type="EMBL" id="WMBC01000007">
    <property type="protein sequence ID" value="MTD61482.1"/>
    <property type="molecule type" value="Genomic_DNA"/>
</dbReference>
<evidence type="ECO:0000313" key="2">
    <source>
        <dbReference type="EMBL" id="MTD61482.1"/>
    </source>
</evidence>
<feature type="domain" description="PucR C-terminal helix-turn-helix" evidence="1">
    <location>
        <begin position="439"/>
        <end position="483"/>
    </location>
</feature>
<dbReference type="Pfam" id="PF13556">
    <property type="entry name" value="HTH_30"/>
    <property type="match status" value="1"/>
</dbReference>
<dbReference type="AlphaFoldDB" id="A0A844GJZ5"/>
<accession>A0A844GJZ5</accession>
<reference evidence="2 3" key="1">
    <citation type="submission" date="2019-11" db="EMBL/GenBank/DDBJ databases">
        <title>Draft genome sequence of Blautia luti DSM 14534T, isolated from human stool.</title>
        <authorList>
            <person name="Ortiz R."/>
            <person name="Melis-Arcos F."/>
            <person name="Covarrubias P."/>
            <person name="Cardenas J.P."/>
            <person name="Perez-Donoso J."/>
            <person name="Almonacid D."/>
        </authorList>
    </citation>
    <scope>NUCLEOTIDE SEQUENCE [LARGE SCALE GENOMIC DNA]</scope>
    <source>
        <strain evidence="2 3">DSM 14534</strain>
    </source>
</reference>
<dbReference type="InterPro" id="IPR051448">
    <property type="entry name" value="CdaR-like_regulators"/>
</dbReference>
<proteinExistence type="predicted"/>
<evidence type="ECO:0000259" key="1">
    <source>
        <dbReference type="Pfam" id="PF13556"/>
    </source>
</evidence>
<name>A0A844GJZ5_9FIRM</name>
<organism evidence="2 3">
    <name type="scientific">Blautia luti DSM 14534 = JCM 17040</name>
    <dbReference type="NCBI Taxonomy" id="649762"/>
    <lineage>
        <taxon>Bacteria</taxon>
        <taxon>Bacillati</taxon>
        <taxon>Bacillota</taxon>
        <taxon>Clostridia</taxon>
        <taxon>Lachnospirales</taxon>
        <taxon>Lachnospiraceae</taxon>
        <taxon>Blautia</taxon>
    </lineage>
</organism>